<dbReference type="RefSeq" id="WP_016893514.1">
    <property type="nucleotide sequence ID" value="NZ_CSWP01000006.1"/>
</dbReference>
<organism evidence="4 5">
    <name type="scientific">Mycobacteroides abscessus</name>
    <dbReference type="NCBI Taxonomy" id="36809"/>
    <lineage>
        <taxon>Bacteria</taxon>
        <taxon>Bacillati</taxon>
        <taxon>Actinomycetota</taxon>
        <taxon>Actinomycetes</taxon>
        <taxon>Mycobacteriales</taxon>
        <taxon>Mycobacteriaceae</taxon>
        <taxon>Mycobacteroides</taxon>
    </lineage>
</organism>
<dbReference type="GO" id="GO:0000976">
    <property type="term" value="F:transcription cis-regulatory region binding"/>
    <property type="evidence" value="ECO:0007669"/>
    <property type="project" value="TreeGrafter"/>
</dbReference>
<protein>
    <submittedName>
        <fullName evidence="4">AcrR family transcriptional regulator</fullName>
    </submittedName>
</protein>
<dbReference type="InterPro" id="IPR009057">
    <property type="entry name" value="Homeodomain-like_sf"/>
</dbReference>
<dbReference type="Pfam" id="PF00440">
    <property type="entry name" value="TetR_N"/>
    <property type="match status" value="1"/>
</dbReference>
<dbReference type="SUPFAM" id="SSF48498">
    <property type="entry name" value="Tetracyclin repressor-like, C-terminal domain"/>
    <property type="match status" value="1"/>
</dbReference>
<dbReference type="PROSITE" id="PS50977">
    <property type="entry name" value="HTH_TETR_2"/>
    <property type="match status" value="1"/>
</dbReference>
<dbReference type="Gene3D" id="1.10.357.10">
    <property type="entry name" value="Tetracycline Repressor, domain 2"/>
    <property type="match status" value="1"/>
</dbReference>
<dbReference type="InterPro" id="IPR001647">
    <property type="entry name" value="HTH_TetR"/>
</dbReference>
<proteinExistence type="predicted"/>
<dbReference type="GO" id="GO:0003700">
    <property type="term" value="F:DNA-binding transcription factor activity"/>
    <property type="evidence" value="ECO:0007669"/>
    <property type="project" value="TreeGrafter"/>
</dbReference>
<evidence type="ECO:0000256" key="3">
    <source>
        <dbReference type="ARBA" id="ARBA00023163"/>
    </source>
</evidence>
<dbReference type="PANTHER" id="PTHR30055">
    <property type="entry name" value="HTH-TYPE TRANSCRIPTIONAL REGULATOR RUTR"/>
    <property type="match status" value="1"/>
</dbReference>
<dbReference type="AlphaFoldDB" id="A0A0U0ZQU8"/>
<dbReference type="InterPro" id="IPR050109">
    <property type="entry name" value="HTH-type_TetR-like_transc_reg"/>
</dbReference>
<evidence type="ECO:0000256" key="1">
    <source>
        <dbReference type="ARBA" id="ARBA00023015"/>
    </source>
</evidence>
<dbReference type="InterPro" id="IPR036271">
    <property type="entry name" value="Tet_transcr_reg_TetR-rel_C_sf"/>
</dbReference>
<dbReference type="InterPro" id="IPR049397">
    <property type="entry name" value="EthR_C"/>
</dbReference>
<evidence type="ECO:0000313" key="5">
    <source>
        <dbReference type="Proteomes" id="UP000045782"/>
    </source>
</evidence>
<dbReference type="PANTHER" id="PTHR30055:SF234">
    <property type="entry name" value="HTH-TYPE TRANSCRIPTIONAL REGULATOR BETI"/>
    <property type="match status" value="1"/>
</dbReference>
<dbReference type="EMBL" id="CSWP01000006">
    <property type="protein sequence ID" value="CPV60870.1"/>
    <property type="molecule type" value="Genomic_DNA"/>
</dbReference>
<name>A0A0U0ZQU8_9MYCO</name>
<dbReference type="Proteomes" id="UP000045782">
    <property type="component" value="Unassembled WGS sequence"/>
</dbReference>
<dbReference type="Gene3D" id="1.10.10.60">
    <property type="entry name" value="Homeodomain-like"/>
    <property type="match status" value="1"/>
</dbReference>
<keyword evidence="1" id="KW-0805">Transcription regulation</keyword>
<keyword evidence="2" id="KW-0238">DNA-binding</keyword>
<keyword evidence="3" id="KW-0804">Transcription</keyword>
<dbReference type="Pfam" id="PF21313">
    <property type="entry name" value="EthR_C"/>
    <property type="match status" value="1"/>
</dbReference>
<dbReference type="SUPFAM" id="SSF46689">
    <property type="entry name" value="Homeodomain-like"/>
    <property type="match status" value="1"/>
</dbReference>
<sequence>MPAPLPTQRQRADRFTGRAGAASRQFQLRLATAIERLAAEGTTYAELSVERLIREAGVSRSTFYKYFGDKTRLLSNLAEAVQVEFLQAANSWLELPSAADQSDYQAAFATIFNTYRSHRVVMRCISEQANHDPVIREHFARMMDAFVAAVEQHIRQGQGTGSITSERPAHELALWLTWMLEHGQMLFVGPATEPELEQYTSAATEIVWRALYSPQATDHRAPSHE</sequence>
<reference evidence="4 5" key="1">
    <citation type="submission" date="2015-03" db="EMBL/GenBank/DDBJ databases">
        <authorList>
            <person name="Murphy D."/>
        </authorList>
    </citation>
    <scope>NUCLEOTIDE SEQUENCE [LARGE SCALE GENOMIC DNA]</scope>
    <source>
        <strain evidence="4 5">PAP088</strain>
    </source>
</reference>
<evidence type="ECO:0000256" key="2">
    <source>
        <dbReference type="ARBA" id="ARBA00023125"/>
    </source>
</evidence>
<evidence type="ECO:0000313" key="4">
    <source>
        <dbReference type="EMBL" id="CPV60870.1"/>
    </source>
</evidence>
<accession>A0A0U0ZQU8</accession>
<gene>
    <name evidence="4" type="primary">ethR_3</name>
    <name evidence="4" type="ORF">ERS075579_03290</name>
</gene>